<keyword evidence="5 6" id="KW-0472">Membrane</keyword>
<feature type="transmembrane region" description="Helical" evidence="6">
    <location>
        <begin position="175"/>
        <end position="194"/>
    </location>
</feature>
<comment type="subcellular location">
    <subcellularLocation>
        <location evidence="1">Cell membrane</location>
        <topology evidence="1">Multi-pass membrane protein</topology>
    </subcellularLocation>
</comment>
<dbReference type="InterPro" id="IPR032816">
    <property type="entry name" value="VTT_dom"/>
</dbReference>
<dbReference type="GO" id="GO:0005886">
    <property type="term" value="C:plasma membrane"/>
    <property type="evidence" value="ECO:0007669"/>
    <property type="project" value="UniProtKB-SubCell"/>
</dbReference>
<evidence type="ECO:0000256" key="1">
    <source>
        <dbReference type="ARBA" id="ARBA00004651"/>
    </source>
</evidence>
<dbReference type="AlphaFoldDB" id="D4H0Z7"/>
<evidence type="ECO:0000256" key="2">
    <source>
        <dbReference type="ARBA" id="ARBA00022475"/>
    </source>
</evidence>
<gene>
    <name evidence="8" type="ordered locus">Dacet_1896</name>
</gene>
<dbReference type="PANTHER" id="PTHR42709:SF6">
    <property type="entry name" value="UNDECAPRENYL PHOSPHATE TRANSPORTER A"/>
    <property type="match status" value="1"/>
</dbReference>
<dbReference type="KEGG" id="dap:Dacet_1896"/>
<feature type="transmembrane region" description="Helical" evidence="6">
    <location>
        <begin position="140"/>
        <end position="163"/>
    </location>
</feature>
<evidence type="ECO:0000313" key="9">
    <source>
        <dbReference type="Proteomes" id="UP000002012"/>
    </source>
</evidence>
<dbReference type="OrthoDB" id="9813426at2"/>
<keyword evidence="3 6" id="KW-0812">Transmembrane</keyword>
<organism evidence="8 9">
    <name type="scientific">Denitrovibrio acetiphilus (strain DSM 12809 / NBRC 114555 / N2460)</name>
    <dbReference type="NCBI Taxonomy" id="522772"/>
    <lineage>
        <taxon>Bacteria</taxon>
        <taxon>Pseudomonadati</taxon>
        <taxon>Deferribacterota</taxon>
        <taxon>Deferribacteres</taxon>
        <taxon>Deferribacterales</taxon>
        <taxon>Geovibrionaceae</taxon>
        <taxon>Denitrovibrio</taxon>
    </lineage>
</organism>
<dbReference type="STRING" id="522772.Dacet_1896"/>
<dbReference type="EMBL" id="CP001968">
    <property type="protein sequence ID" value="ADD68660.1"/>
    <property type="molecule type" value="Genomic_DNA"/>
</dbReference>
<feature type="domain" description="VTT" evidence="7">
    <location>
        <begin position="34"/>
        <end position="160"/>
    </location>
</feature>
<dbReference type="InterPro" id="IPR051311">
    <property type="entry name" value="DedA_domain"/>
</dbReference>
<dbReference type="Proteomes" id="UP000002012">
    <property type="component" value="Chromosome"/>
</dbReference>
<evidence type="ECO:0000256" key="5">
    <source>
        <dbReference type="ARBA" id="ARBA00023136"/>
    </source>
</evidence>
<dbReference type="PANTHER" id="PTHR42709">
    <property type="entry name" value="ALKALINE PHOSPHATASE LIKE PROTEIN"/>
    <property type="match status" value="1"/>
</dbReference>
<evidence type="ECO:0000256" key="3">
    <source>
        <dbReference type="ARBA" id="ARBA00022692"/>
    </source>
</evidence>
<dbReference type="Pfam" id="PF09335">
    <property type="entry name" value="VTT_dom"/>
    <property type="match status" value="1"/>
</dbReference>
<evidence type="ECO:0000256" key="6">
    <source>
        <dbReference type="SAM" id="Phobius"/>
    </source>
</evidence>
<dbReference type="eggNOG" id="COG0586">
    <property type="taxonomic scope" value="Bacteria"/>
</dbReference>
<sequence length="205" mass="22687" precursor="true">MLETFVNFVLGTVSDLGYTGIVVLMALESSFVPFPSEVVVPPAGYLAAQGEMNIYLVILSGLAGSLIGALVNYYIAVFLGRSFLATYGRYFFFPPERLIKIDTYFRKHGEITTFVGRLIPGVRQYISFPAGLGRMNVPMFCFFTSLGAGIWVVVLAVLGYVVGNNIELIKLNLRPITLITLCFVTAIVAVYIYWQRKRRGDEAAV</sequence>
<dbReference type="RefSeq" id="WP_013011170.1">
    <property type="nucleotide sequence ID" value="NC_013943.1"/>
</dbReference>
<feature type="transmembrane region" description="Helical" evidence="6">
    <location>
        <begin position="5"/>
        <end position="27"/>
    </location>
</feature>
<dbReference type="FunCoup" id="D4H0Z7">
    <property type="interactions" value="192"/>
</dbReference>
<protein>
    <submittedName>
        <fullName evidence="8">SNARE associated Golgi protein-related protein</fullName>
    </submittedName>
</protein>
<reference evidence="8 9" key="1">
    <citation type="journal article" date="2010" name="Stand. Genomic Sci.">
        <title>Complete genome sequence of Denitrovibrio acetiphilus type strain (N2460).</title>
        <authorList>
            <person name="Kiss H."/>
            <person name="Lang E."/>
            <person name="Lapidus A."/>
            <person name="Copeland A."/>
            <person name="Nolan M."/>
            <person name="Glavina Del Rio T."/>
            <person name="Chen F."/>
            <person name="Lucas S."/>
            <person name="Tice H."/>
            <person name="Cheng J.F."/>
            <person name="Han C."/>
            <person name="Goodwin L."/>
            <person name="Pitluck S."/>
            <person name="Liolios K."/>
            <person name="Pati A."/>
            <person name="Ivanova N."/>
            <person name="Mavromatis K."/>
            <person name="Chen A."/>
            <person name="Palaniappan K."/>
            <person name="Land M."/>
            <person name="Hauser L."/>
            <person name="Chang Y.J."/>
            <person name="Jeffries C.D."/>
            <person name="Detter J.C."/>
            <person name="Brettin T."/>
            <person name="Spring S."/>
            <person name="Rohde M."/>
            <person name="Goker M."/>
            <person name="Woyke T."/>
            <person name="Bristow J."/>
            <person name="Eisen J.A."/>
            <person name="Markowitz V."/>
            <person name="Hugenholtz P."/>
            <person name="Kyrpides N.C."/>
            <person name="Klenk H.P."/>
        </authorList>
    </citation>
    <scope>NUCLEOTIDE SEQUENCE [LARGE SCALE GENOMIC DNA]</scope>
    <source>
        <strain evidence="9">DSM 12809 / NBRC 114555 / N2460</strain>
    </source>
</reference>
<dbReference type="HOGENOM" id="CLU_044208_1_1_0"/>
<accession>D4H0Z7</accession>
<keyword evidence="9" id="KW-1185">Reference proteome</keyword>
<evidence type="ECO:0000256" key="4">
    <source>
        <dbReference type="ARBA" id="ARBA00022989"/>
    </source>
</evidence>
<proteinExistence type="predicted"/>
<name>D4H0Z7_DENA2</name>
<evidence type="ECO:0000313" key="8">
    <source>
        <dbReference type="EMBL" id="ADD68660.1"/>
    </source>
</evidence>
<dbReference type="InParanoid" id="D4H0Z7"/>
<evidence type="ECO:0000259" key="7">
    <source>
        <dbReference type="Pfam" id="PF09335"/>
    </source>
</evidence>
<feature type="transmembrane region" description="Helical" evidence="6">
    <location>
        <begin position="54"/>
        <end position="79"/>
    </location>
</feature>
<keyword evidence="4 6" id="KW-1133">Transmembrane helix</keyword>
<dbReference type="PaxDb" id="522772-Dacet_1896"/>
<keyword evidence="2" id="KW-1003">Cell membrane</keyword>